<feature type="compositionally biased region" description="Polar residues" evidence="1">
    <location>
        <begin position="46"/>
        <end position="59"/>
    </location>
</feature>
<organism evidence="2 3">
    <name type="scientific">Strongylocentrotus purpuratus</name>
    <name type="common">Purple sea urchin</name>
    <dbReference type="NCBI Taxonomy" id="7668"/>
    <lineage>
        <taxon>Eukaryota</taxon>
        <taxon>Metazoa</taxon>
        <taxon>Echinodermata</taxon>
        <taxon>Eleutherozoa</taxon>
        <taxon>Echinozoa</taxon>
        <taxon>Echinoidea</taxon>
        <taxon>Euechinoidea</taxon>
        <taxon>Echinacea</taxon>
        <taxon>Camarodonta</taxon>
        <taxon>Echinidea</taxon>
        <taxon>Strongylocentrotidae</taxon>
        <taxon>Strongylocentrotus</taxon>
    </lineage>
</organism>
<dbReference type="OrthoDB" id="10065844at2759"/>
<dbReference type="KEGG" id="spu:115924586"/>
<dbReference type="Pfam" id="PF03564">
    <property type="entry name" value="DUF1759"/>
    <property type="match status" value="1"/>
</dbReference>
<evidence type="ECO:0000313" key="2">
    <source>
        <dbReference type="EnsemblMetazoa" id="XP_030842995"/>
    </source>
</evidence>
<protein>
    <submittedName>
        <fullName evidence="2">Uncharacterized protein</fullName>
    </submittedName>
</protein>
<proteinExistence type="predicted"/>
<feature type="compositionally biased region" description="Low complexity" evidence="1">
    <location>
        <begin position="26"/>
        <end position="37"/>
    </location>
</feature>
<dbReference type="RefSeq" id="XP_030842995.1">
    <property type="nucleotide sequence ID" value="XM_030987135.1"/>
</dbReference>
<evidence type="ECO:0000313" key="3">
    <source>
        <dbReference type="Proteomes" id="UP000007110"/>
    </source>
</evidence>
<dbReference type="PANTHER" id="PTHR46903">
    <property type="entry name" value="C2H2-TYPE DOMAIN-CONTAINING PROTEIN"/>
    <property type="match status" value="1"/>
</dbReference>
<name>A0A7M7NXF1_STRPU</name>
<dbReference type="InParanoid" id="A0A7M7NXF1"/>
<dbReference type="InterPro" id="IPR005312">
    <property type="entry name" value="DUF1759"/>
</dbReference>
<reference evidence="3" key="1">
    <citation type="submission" date="2015-02" db="EMBL/GenBank/DDBJ databases">
        <title>Genome sequencing for Strongylocentrotus purpuratus.</title>
        <authorList>
            <person name="Murali S."/>
            <person name="Liu Y."/>
            <person name="Vee V."/>
            <person name="English A."/>
            <person name="Wang M."/>
            <person name="Skinner E."/>
            <person name="Han Y."/>
            <person name="Muzny D.M."/>
            <person name="Worley K.C."/>
            <person name="Gibbs R.A."/>
        </authorList>
    </citation>
    <scope>NUCLEOTIDE SEQUENCE</scope>
</reference>
<dbReference type="GeneID" id="115924586"/>
<feature type="region of interest" description="Disordered" evidence="1">
    <location>
        <begin position="1"/>
        <end position="67"/>
    </location>
</feature>
<dbReference type="AlphaFoldDB" id="A0A7M7NXF1"/>
<evidence type="ECO:0000256" key="1">
    <source>
        <dbReference type="SAM" id="MobiDB-lite"/>
    </source>
</evidence>
<keyword evidence="3" id="KW-1185">Reference proteome</keyword>
<dbReference type="Proteomes" id="UP000007110">
    <property type="component" value="Unassembled WGS sequence"/>
</dbReference>
<accession>A0A7M7NXF1</accession>
<dbReference type="EnsemblMetazoa" id="XM_030987135">
    <property type="protein sequence ID" value="XP_030842995"/>
    <property type="gene ID" value="LOC115924586"/>
</dbReference>
<dbReference type="PANTHER" id="PTHR46903:SF2">
    <property type="entry name" value="ASPARTIC PUTATIVE DOMAIN-CONTAINING PROTEIN-RELATED"/>
    <property type="match status" value="1"/>
</dbReference>
<reference evidence="2" key="2">
    <citation type="submission" date="2021-01" db="UniProtKB">
        <authorList>
            <consortium name="EnsemblMetazoa"/>
        </authorList>
    </citation>
    <scope>IDENTIFICATION</scope>
</reference>
<sequence>MVNLPAHGEEPPVENDFAETANQEMDSPNPTPENESSPSPPNTDPLTTPTENGQFTSPTCDMKSPTDDAIKTLTGSLLEQLKMNRLPPPEPIVFSGDPMQYITWKQGYDILIEHRGVHVPPAERFFYLKKYLKGEALDLVRGFSLVNDESAYKEAKRALDKRYGDPFIVSNAFRDKLDSWPTVAPKMHSD</sequence>